<dbReference type="GO" id="GO:0019877">
    <property type="term" value="P:diaminopimelate biosynthetic process"/>
    <property type="evidence" value="ECO:0007669"/>
    <property type="project" value="UniProtKB-KW"/>
</dbReference>
<evidence type="ECO:0000313" key="16">
    <source>
        <dbReference type="EMBL" id="KEZ85031.1"/>
    </source>
</evidence>
<keyword evidence="8" id="KW-0479">Metal-binding</keyword>
<gene>
    <name evidence="16" type="ORF">IO99_16905</name>
</gene>
<comment type="catalytic activity">
    <reaction evidence="14">
        <text>N-succinyl-(2S,6S)-2,6-diaminopimelate + H2O = (2S,6S)-2,6-diaminopimelate + succinate</text>
        <dbReference type="Rhea" id="RHEA:22608"/>
        <dbReference type="ChEBI" id="CHEBI:15377"/>
        <dbReference type="ChEBI" id="CHEBI:30031"/>
        <dbReference type="ChEBI" id="CHEBI:57609"/>
        <dbReference type="ChEBI" id="CHEBI:58087"/>
        <dbReference type="EC" id="3.5.1.18"/>
    </reaction>
</comment>
<dbReference type="AlphaFoldDB" id="A0A084J7U7"/>
<dbReference type="Proteomes" id="UP000028542">
    <property type="component" value="Unassembled WGS sequence"/>
</dbReference>
<evidence type="ECO:0000256" key="14">
    <source>
        <dbReference type="ARBA" id="ARBA00051301"/>
    </source>
</evidence>
<comment type="cofactor">
    <cofactor evidence="1">
        <name>Co(2+)</name>
        <dbReference type="ChEBI" id="CHEBI:48828"/>
    </cofactor>
</comment>
<dbReference type="PROSITE" id="PS00758">
    <property type="entry name" value="ARGE_DAPE_CPG2_1"/>
    <property type="match status" value="1"/>
</dbReference>
<keyword evidence="13" id="KW-0170">Cobalt</keyword>
<dbReference type="UniPathway" id="UPA00034">
    <property type="reaction ID" value="UER00021"/>
</dbReference>
<comment type="caution">
    <text evidence="16">The sequence shown here is derived from an EMBL/GenBank/DDBJ whole genome shotgun (WGS) entry which is preliminary data.</text>
</comment>
<evidence type="ECO:0000256" key="7">
    <source>
        <dbReference type="ARBA" id="ARBA00022605"/>
    </source>
</evidence>
<dbReference type="EC" id="3.5.1.18" evidence="5"/>
<dbReference type="InterPro" id="IPR010182">
    <property type="entry name" value="ArgE/DapE"/>
</dbReference>
<dbReference type="STRING" id="318464.IO99_16905"/>
<dbReference type="InterPro" id="IPR002933">
    <property type="entry name" value="Peptidase_M20"/>
</dbReference>
<evidence type="ECO:0000256" key="10">
    <source>
        <dbReference type="ARBA" id="ARBA00022833"/>
    </source>
</evidence>
<dbReference type="InterPro" id="IPR036264">
    <property type="entry name" value="Bact_exopeptidase_dim_dom"/>
</dbReference>
<organism evidence="16 17">
    <name type="scientific">Clostridium sulfidigenes</name>
    <dbReference type="NCBI Taxonomy" id="318464"/>
    <lineage>
        <taxon>Bacteria</taxon>
        <taxon>Bacillati</taxon>
        <taxon>Bacillota</taxon>
        <taxon>Clostridia</taxon>
        <taxon>Eubacteriales</taxon>
        <taxon>Clostridiaceae</taxon>
        <taxon>Clostridium</taxon>
    </lineage>
</organism>
<dbReference type="GO" id="GO:0009014">
    <property type="term" value="F:succinyl-diaminopimelate desuccinylase activity"/>
    <property type="evidence" value="ECO:0007669"/>
    <property type="project" value="UniProtKB-EC"/>
</dbReference>
<dbReference type="Pfam" id="PF01546">
    <property type="entry name" value="Peptidase_M20"/>
    <property type="match status" value="1"/>
</dbReference>
<evidence type="ECO:0000256" key="4">
    <source>
        <dbReference type="ARBA" id="ARBA00006247"/>
    </source>
</evidence>
<evidence type="ECO:0000259" key="15">
    <source>
        <dbReference type="Pfam" id="PF07687"/>
    </source>
</evidence>
<evidence type="ECO:0000256" key="6">
    <source>
        <dbReference type="ARBA" id="ARBA00016853"/>
    </source>
</evidence>
<keyword evidence="9" id="KW-0378">Hydrolase</keyword>
<keyword evidence="11" id="KW-0220">Diaminopimelate biosynthesis</keyword>
<dbReference type="SUPFAM" id="SSF55031">
    <property type="entry name" value="Bacterial exopeptidase dimerisation domain"/>
    <property type="match status" value="1"/>
</dbReference>
<evidence type="ECO:0000256" key="11">
    <source>
        <dbReference type="ARBA" id="ARBA00022915"/>
    </source>
</evidence>
<dbReference type="PANTHER" id="PTHR43808">
    <property type="entry name" value="ACETYLORNITHINE DEACETYLASE"/>
    <property type="match status" value="1"/>
</dbReference>
<dbReference type="SUPFAM" id="SSF53187">
    <property type="entry name" value="Zn-dependent exopeptidases"/>
    <property type="match status" value="1"/>
</dbReference>
<evidence type="ECO:0000256" key="2">
    <source>
        <dbReference type="ARBA" id="ARBA00001947"/>
    </source>
</evidence>
<dbReference type="EMBL" id="JPMD01000047">
    <property type="protein sequence ID" value="KEZ85031.1"/>
    <property type="molecule type" value="Genomic_DNA"/>
</dbReference>
<evidence type="ECO:0000256" key="8">
    <source>
        <dbReference type="ARBA" id="ARBA00022723"/>
    </source>
</evidence>
<dbReference type="eggNOG" id="COG0624">
    <property type="taxonomic scope" value="Bacteria"/>
</dbReference>
<evidence type="ECO:0000256" key="3">
    <source>
        <dbReference type="ARBA" id="ARBA00005130"/>
    </source>
</evidence>
<dbReference type="NCBIfam" id="TIGR01910">
    <property type="entry name" value="DapE-ArgE"/>
    <property type="match status" value="1"/>
</dbReference>
<evidence type="ECO:0000256" key="13">
    <source>
        <dbReference type="ARBA" id="ARBA00023285"/>
    </source>
</evidence>
<evidence type="ECO:0000256" key="1">
    <source>
        <dbReference type="ARBA" id="ARBA00001941"/>
    </source>
</evidence>
<sequence length="402" mass="44591">MKRTAIDYINKESVTCLLKTLVNIPSPYFHEKEIMDTVYAWLEEHNLSPQFHHYNEKKITQFQGLNVIGTIKGKKHGPKVYFNGHIDTVNQCNGWDTDPFKAVIKEGKLYGLGALDMKSGVVAIMLALEAFKSLHNDFSGEIVYSIVSDEEGPYGLGTDAVIRDGITDNVDVAIVTEPSSGFCKKPFPCVCLGARGGFNYIVTLKGKSSHAANPERGINALVDSAKLMIELEKSSLIEDEKLGKGSICILGCNSKNEACSVPDEASFTVFRHVVNGEDEDYVKKELFNAVGRAGISSKVEYSLREHPNEETKGFLPYTIDENNSYVEKFIESVEEASKKKCTIDYFKSIGDFNYVGSRLKVPTIIFGPDGGNYHTSNEYVIIDTVTETALSIYNYLCNLLCN</sequence>
<dbReference type="Gene3D" id="3.30.70.360">
    <property type="match status" value="1"/>
</dbReference>
<keyword evidence="7" id="KW-0028">Amino-acid biosynthesis</keyword>
<keyword evidence="10" id="KW-0862">Zinc</keyword>
<dbReference type="Pfam" id="PF07687">
    <property type="entry name" value="M20_dimer"/>
    <property type="match status" value="1"/>
</dbReference>
<name>A0A084J7U7_9CLOT</name>
<dbReference type="InterPro" id="IPR001261">
    <property type="entry name" value="ArgE/DapE_CS"/>
</dbReference>
<keyword evidence="17" id="KW-1185">Reference proteome</keyword>
<dbReference type="InterPro" id="IPR011650">
    <property type="entry name" value="Peptidase_M20_dimer"/>
</dbReference>
<evidence type="ECO:0000256" key="12">
    <source>
        <dbReference type="ARBA" id="ARBA00023154"/>
    </source>
</evidence>
<comment type="similarity">
    <text evidence="4">Belongs to the peptidase M20A family.</text>
</comment>
<evidence type="ECO:0000313" key="17">
    <source>
        <dbReference type="Proteomes" id="UP000028542"/>
    </source>
</evidence>
<dbReference type="GO" id="GO:0046872">
    <property type="term" value="F:metal ion binding"/>
    <property type="evidence" value="ECO:0007669"/>
    <property type="project" value="UniProtKB-KW"/>
</dbReference>
<protein>
    <recommendedName>
        <fullName evidence="6">Probable succinyl-diaminopimelate desuccinylase</fullName>
        <ecNumber evidence="5">3.5.1.18</ecNumber>
    </recommendedName>
</protein>
<reference evidence="16 17" key="1">
    <citation type="submission" date="2014-07" db="EMBL/GenBank/DDBJ databases">
        <title>Draft genome of Clostridium sulfidigenes 113A isolated from sediments associated with methane hydrate from Krishna Godavari basin.</title>
        <authorList>
            <person name="Honkalas V.S."/>
            <person name="Dabir A.P."/>
            <person name="Arora P."/>
            <person name="Dhakephalkar P.K."/>
        </authorList>
    </citation>
    <scope>NUCLEOTIDE SEQUENCE [LARGE SCALE GENOMIC DNA]</scope>
    <source>
        <strain evidence="16 17">113A</strain>
    </source>
</reference>
<dbReference type="Gene3D" id="3.40.630.10">
    <property type="entry name" value="Zn peptidases"/>
    <property type="match status" value="2"/>
</dbReference>
<feature type="domain" description="Peptidase M20 dimerisation" evidence="15">
    <location>
        <begin position="193"/>
        <end position="292"/>
    </location>
</feature>
<comment type="pathway">
    <text evidence="3">Amino-acid biosynthesis; L-lysine biosynthesis via DAP pathway; LL-2,6-diaminopimelate from (S)-tetrahydrodipicolinate (succinylase route): step 3/3.</text>
</comment>
<dbReference type="InterPro" id="IPR050072">
    <property type="entry name" value="Peptidase_M20A"/>
</dbReference>
<evidence type="ECO:0000256" key="9">
    <source>
        <dbReference type="ARBA" id="ARBA00022801"/>
    </source>
</evidence>
<dbReference type="RefSeq" id="WP_035135291.1">
    <property type="nucleotide sequence ID" value="NZ_JPMD01000047.1"/>
</dbReference>
<accession>A0A084J7U7</accession>
<proteinExistence type="inferred from homology"/>
<keyword evidence="12" id="KW-0457">Lysine biosynthesis</keyword>
<evidence type="ECO:0000256" key="5">
    <source>
        <dbReference type="ARBA" id="ARBA00011921"/>
    </source>
</evidence>
<comment type="cofactor">
    <cofactor evidence="2">
        <name>Zn(2+)</name>
        <dbReference type="ChEBI" id="CHEBI:29105"/>
    </cofactor>
</comment>
<dbReference type="GO" id="GO:0009089">
    <property type="term" value="P:lysine biosynthetic process via diaminopimelate"/>
    <property type="evidence" value="ECO:0007669"/>
    <property type="project" value="UniProtKB-UniPathway"/>
</dbReference>
<dbReference type="PANTHER" id="PTHR43808:SF8">
    <property type="entry name" value="PEPTIDASE M20 DIMERISATION DOMAIN-CONTAINING PROTEIN"/>
    <property type="match status" value="1"/>
</dbReference>